<dbReference type="PROSITE" id="PS50893">
    <property type="entry name" value="ABC_TRANSPORTER_2"/>
    <property type="match status" value="2"/>
</dbReference>
<dbReference type="InterPro" id="IPR011527">
    <property type="entry name" value="ABC1_TM_dom"/>
</dbReference>
<dbReference type="InterPro" id="IPR050173">
    <property type="entry name" value="ABC_transporter_C-like"/>
</dbReference>
<evidence type="ECO:0000313" key="13">
    <source>
        <dbReference type="Proteomes" id="UP000694888"/>
    </source>
</evidence>
<keyword evidence="4" id="KW-0677">Repeat</keyword>
<feature type="domain" description="ABC transmembrane type-1" evidence="12">
    <location>
        <begin position="296"/>
        <end position="544"/>
    </location>
</feature>
<accession>A0ABM1VUA4</accession>
<feature type="transmembrane region" description="Helical" evidence="10">
    <location>
        <begin position="422"/>
        <end position="440"/>
    </location>
</feature>
<feature type="region of interest" description="Disordered" evidence="9">
    <location>
        <begin position="849"/>
        <end position="915"/>
    </location>
</feature>
<dbReference type="PANTHER" id="PTHR24223">
    <property type="entry name" value="ATP-BINDING CASSETTE SUB-FAMILY C"/>
    <property type="match status" value="1"/>
</dbReference>
<keyword evidence="13" id="KW-1185">Reference proteome</keyword>
<keyword evidence="5" id="KW-0547">Nucleotide-binding</keyword>
<dbReference type="SUPFAM" id="SSF90123">
    <property type="entry name" value="ABC transporter transmembrane region"/>
    <property type="match status" value="2"/>
</dbReference>
<dbReference type="PROSITE" id="PS50929">
    <property type="entry name" value="ABC_TM1F"/>
    <property type="match status" value="2"/>
</dbReference>
<feature type="compositionally biased region" description="Basic and acidic residues" evidence="9">
    <location>
        <begin position="886"/>
        <end position="908"/>
    </location>
</feature>
<dbReference type="GeneID" id="101861046"/>
<protein>
    <submittedName>
        <fullName evidence="14">Multidrug resistance-associated protein 1-like</fullName>
    </submittedName>
</protein>
<name>A0ABM1VUA4_APLCA</name>
<dbReference type="InterPro" id="IPR036640">
    <property type="entry name" value="ABC1_TM_sf"/>
</dbReference>
<evidence type="ECO:0000256" key="8">
    <source>
        <dbReference type="ARBA" id="ARBA00023136"/>
    </source>
</evidence>
<dbReference type="InterPro" id="IPR017871">
    <property type="entry name" value="ABC_transporter-like_CS"/>
</dbReference>
<keyword evidence="7 10" id="KW-1133">Transmembrane helix</keyword>
<dbReference type="CDD" id="cd03244">
    <property type="entry name" value="ABCC_MRP_domain2"/>
    <property type="match status" value="1"/>
</dbReference>
<keyword evidence="2" id="KW-0813">Transport</keyword>
<feature type="transmembrane region" description="Helical" evidence="10">
    <location>
        <begin position="19"/>
        <end position="36"/>
    </location>
</feature>
<feature type="transmembrane region" description="Helical" evidence="10">
    <location>
        <begin position="538"/>
        <end position="558"/>
    </location>
</feature>
<feature type="domain" description="ABC transporter" evidence="11">
    <location>
        <begin position="595"/>
        <end position="820"/>
    </location>
</feature>
<comment type="subcellular location">
    <subcellularLocation>
        <location evidence="1">Vacuole membrane</location>
        <topology evidence="1">Multi-pass membrane protein</topology>
    </subcellularLocation>
</comment>
<dbReference type="SUPFAM" id="SSF52540">
    <property type="entry name" value="P-loop containing nucleoside triphosphate hydrolases"/>
    <property type="match status" value="2"/>
</dbReference>
<evidence type="ECO:0000259" key="12">
    <source>
        <dbReference type="PROSITE" id="PS50929"/>
    </source>
</evidence>
<feature type="compositionally biased region" description="Basic and acidic residues" evidence="9">
    <location>
        <begin position="252"/>
        <end position="262"/>
    </location>
</feature>
<feature type="transmembrane region" description="Helical" evidence="10">
    <location>
        <begin position="931"/>
        <end position="949"/>
    </location>
</feature>
<evidence type="ECO:0000256" key="5">
    <source>
        <dbReference type="ARBA" id="ARBA00022741"/>
    </source>
</evidence>
<dbReference type="Gene3D" id="1.20.1560.10">
    <property type="entry name" value="ABC transporter type 1, transmembrane domain"/>
    <property type="match status" value="2"/>
</dbReference>
<evidence type="ECO:0000256" key="3">
    <source>
        <dbReference type="ARBA" id="ARBA00022692"/>
    </source>
</evidence>
<dbReference type="Pfam" id="PF00005">
    <property type="entry name" value="ABC_tran"/>
    <property type="match status" value="2"/>
</dbReference>
<feature type="transmembrane region" description="Helical" evidence="10">
    <location>
        <begin position="983"/>
        <end position="1005"/>
    </location>
</feature>
<dbReference type="Proteomes" id="UP000694888">
    <property type="component" value="Unplaced"/>
</dbReference>
<organism evidence="13 14">
    <name type="scientific">Aplysia californica</name>
    <name type="common">California sea hare</name>
    <dbReference type="NCBI Taxonomy" id="6500"/>
    <lineage>
        <taxon>Eukaryota</taxon>
        <taxon>Metazoa</taxon>
        <taxon>Spiralia</taxon>
        <taxon>Lophotrochozoa</taxon>
        <taxon>Mollusca</taxon>
        <taxon>Gastropoda</taxon>
        <taxon>Heterobranchia</taxon>
        <taxon>Euthyneura</taxon>
        <taxon>Tectipleura</taxon>
        <taxon>Aplysiida</taxon>
        <taxon>Aplysioidea</taxon>
        <taxon>Aplysiidae</taxon>
        <taxon>Aplysia</taxon>
    </lineage>
</organism>
<feature type="transmembrane region" description="Helical" evidence="10">
    <location>
        <begin position="57"/>
        <end position="75"/>
    </location>
</feature>
<feature type="transmembrane region" description="Helical" evidence="10">
    <location>
        <begin position="508"/>
        <end position="532"/>
    </location>
</feature>
<feature type="compositionally biased region" description="Acidic residues" evidence="9">
    <location>
        <begin position="849"/>
        <end position="873"/>
    </location>
</feature>
<feature type="domain" description="ABC transmembrane type-1" evidence="12">
    <location>
        <begin position="985"/>
        <end position="1221"/>
    </location>
</feature>
<dbReference type="PROSITE" id="PS00211">
    <property type="entry name" value="ABC_TRANSPORTER_1"/>
    <property type="match status" value="1"/>
</dbReference>
<feature type="transmembrane region" description="Helical" evidence="10">
    <location>
        <begin position="1165"/>
        <end position="1186"/>
    </location>
</feature>
<dbReference type="CDD" id="cd03250">
    <property type="entry name" value="ABCC_MRP_domain1"/>
    <property type="match status" value="1"/>
</dbReference>
<reference evidence="14" key="1">
    <citation type="submission" date="2025-08" db="UniProtKB">
        <authorList>
            <consortium name="RefSeq"/>
        </authorList>
    </citation>
    <scope>IDENTIFICATION</scope>
</reference>
<feature type="domain" description="ABC transporter" evidence="11">
    <location>
        <begin position="1258"/>
        <end position="1492"/>
    </location>
</feature>
<dbReference type="InterPro" id="IPR003593">
    <property type="entry name" value="AAA+_ATPase"/>
</dbReference>
<feature type="transmembrane region" description="Helical" evidence="10">
    <location>
        <begin position="1084"/>
        <end position="1102"/>
    </location>
</feature>
<evidence type="ECO:0000256" key="2">
    <source>
        <dbReference type="ARBA" id="ARBA00022448"/>
    </source>
</evidence>
<gene>
    <name evidence="14" type="primary">LOC101861046</name>
</gene>
<evidence type="ECO:0000256" key="1">
    <source>
        <dbReference type="ARBA" id="ARBA00004128"/>
    </source>
</evidence>
<feature type="region of interest" description="Disordered" evidence="9">
    <location>
        <begin position="242"/>
        <end position="264"/>
    </location>
</feature>
<dbReference type="InterPro" id="IPR027417">
    <property type="entry name" value="P-loop_NTPase"/>
</dbReference>
<dbReference type="PANTHER" id="PTHR24223:SF443">
    <property type="entry name" value="MULTIDRUG-RESISTANCE LIKE PROTEIN 1, ISOFORM I"/>
    <property type="match status" value="1"/>
</dbReference>
<dbReference type="Pfam" id="PF00664">
    <property type="entry name" value="ABC_membrane"/>
    <property type="match status" value="2"/>
</dbReference>
<dbReference type="RefSeq" id="XP_035825996.1">
    <property type="nucleotide sequence ID" value="XM_035970103.1"/>
</dbReference>
<evidence type="ECO:0000256" key="10">
    <source>
        <dbReference type="SAM" id="Phobius"/>
    </source>
</evidence>
<keyword evidence="3 10" id="KW-0812">Transmembrane</keyword>
<dbReference type="InterPro" id="IPR003439">
    <property type="entry name" value="ABC_transporter-like_ATP-bd"/>
</dbReference>
<evidence type="ECO:0000256" key="9">
    <source>
        <dbReference type="SAM" id="MobiDB-lite"/>
    </source>
</evidence>
<keyword evidence="8 10" id="KW-0472">Membrane</keyword>
<dbReference type="Gene3D" id="3.40.50.300">
    <property type="entry name" value="P-loop containing nucleotide triphosphate hydrolases"/>
    <property type="match status" value="2"/>
</dbReference>
<evidence type="ECO:0000313" key="14">
    <source>
        <dbReference type="RefSeq" id="XP_035825996.1"/>
    </source>
</evidence>
<keyword evidence="6" id="KW-0067">ATP-binding</keyword>
<evidence type="ECO:0000256" key="6">
    <source>
        <dbReference type="ARBA" id="ARBA00022840"/>
    </source>
</evidence>
<dbReference type="SMART" id="SM00382">
    <property type="entry name" value="AAA"/>
    <property type="match status" value="2"/>
</dbReference>
<sequence>MTSQGSVPPFSNLPRQLPWVPHVFLWLVAPFYLAFLMTSERRSAGQRSVMMTRKMTYTLALILLTAVQIAMSGYQEEGDEGEMTRRVTCLYGRMTSLLLTMALLRVESSRCCTHSFPLFFFWSLLLLSDCLSFYTDLTFEPDLGDVTTLSLTLLAVGGSVAQAVLFSLPDTSGQAGPTHPDDASSVPGKLLVSWATGRVWDGCRQGLTEDEVPGMAAQDRCRVLTPHFERAWHRERARLKRHSRGLTEETMDERKTSGRKGEGGQGVSLLRVLVRQFGLEFFTYQLIKLGFELTHFVQPVLVGYLLDYFQNRDSQPAWSGHAIVVAIFLTSLTTGLGHQTVSTSVDRVAMKVRTSLKLAIYKKTLSARNVERAKVTTGEIVSLLGSECDKMVNCCKSSFILLSVPAQLTVGLFMLYQQLNVGAVVALALILLLVPFNAWISTNLKRLETEQNDVKDERVKIMNEVLNGIKVLKLYAWEKSFLKKIMDIRDREVNLLKKMGVLYGGVDFIFRSVSILVCIAGFATFTFMGGVLDPATAFVANAVLDTMSCSFSQLYLVVPQFFRAADALTRLNSFLNLEDIPDDVVTRTDQSKAAVQITDGSFAWDTSGDKNCLRNIDLTIPRGRLVAVVGMVGAGKSALLSAILGEMEKVTGEVKVQGLVAYVPQEAWILNTTLRENILFGSPMNRARYDKVLDACALREDLKLLLAGDETLIGEKGINLSGGQKQRVSLGRALYADTDLYLLDDPLSAVDAHVGKSIFNAVISRQGALRDKTRVMVTHGVHWLPFVDTVVVMKDGEVSETGTYKQLLDHDGAFAQFVREVNRHDPDPDPELEPLKQKVFNRLTSLDEGTEIIESDEEDDYGDDDNSVLEDGEIISPAGTTSAVDGGKEEKEEEEKEAKGSRDGRDRSEDEEETETGALSWSVYGQYLSSFGYWYFLAGFLIFCLLIYFREEKDWSLARWSDDVELSNRSRAHTPDYEHTVRYHFLSFALCGCGEMVTAFVFVCLMQFRTYEAGKHHHNKLLVNILRSPMSFFDTTPNGRIINRFSKDIQSVDNLDMLNYIKFSVNAALFFFMILFHIPRIIPFMIPVVILYLALQHVYLANSRQLRRFISRSRSPIFVHLTETANGSESVRAYKSQVRFTKKMEQRVESFMRNQMTEHWFSTWYSFRIHLLACIVTLISGLLLLADVTISPARAGIILSFSKNFLHCLSITIRHASYVETELVSLERVIEYSNTPTEAAWDTEPGLVSSSWPEDGHVVLENYQTRYRAGLDLVLRGVSCDIRGGEKVGIVGRTGAGKSSLTMALFRLIEAASGRICLSGKHIAPLGLHEVRAKLTILPQDPIIFGGTLRMNMDPLGEKSEAELWEALEHSHLKTFVQSLPDKLDHECGEGGKNLSTGQRQLVCLARALLRQSRVLILDEATAGVDMETDELIQKTIRREFRACTVLTIAHRLNTVLDYDRIMVLDSGHIKEMDSPRNLLANKNSAFYSMARDAKLV</sequence>
<evidence type="ECO:0000256" key="4">
    <source>
        <dbReference type="ARBA" id="ARBA00022737"/>
    </source>
</evidence>
<proteinExistence type="predicted"/>
<evidence type="ECO:0000259" key="11">
    <source>
        <dbReference type="PROSITE" id="PS50893"/>
    </source>
</evidence>
<feature type="transmembrane region" description="Helical" evidence="10">
    <location>
        <begin position="1060"/>
        <end position="1078"/>
    </location>
</feature>
<evidence type="ECO:0000256" key="7">
    <source>
        <dbReference type="ARBA" id="ARBA00022989"/>
    </source>
</evidence>